<keyword evidence="2" id="KW-1185">Reference proteome</keyword>
<organism evidence="2 4">
    <name type="scientific">Parascaris univalens</name>
    <name type="common">Nematode worm</name>
    <dbReference type="NCBI Taxonomy" id="6257"/>
    <lineage>
        <taxon>Eukaryota</taxon>
        <taxon>Metazoa</taxon>
        <taxon>Ecdysozoa</taxon>
        <taxon>Nematoda</taxon>
        <taxon>Chromadorea</taxon>
        <taxon>Rhabditida</taxon>
        <taxon>Spirurina</taxon>
        <taxon>Ascaridomorpha</taxon>
        <taxon>Ascaridoidea</taxon>
        <taxon>Ascarididae</taxon>
        <taxon>Parascaris</taxon>
    </lineage>
</organism>
<dbReference type="AlphaFoldDB" id="A0A915BT15"/>
<dbReference type="WBParaSite" id="PgR058_g024_t04">
    <property type="protein sequence ID" value="PgR058_g024_t04"/>
    <property type="gene ID" value="PgR058_g024"/>
</dbReference>
<keyword evidence="1" id="KW-0812">Transmembrane</keyword>
<evidence type="ECO:0000256" key="1">
    <source>
        <dbReference type="SAM" id="Phobius"/>
    </source>
</evidence>
<sequence length="85" mass="9727">MPRPNRRHNDAAFYSNSTHRCLRSRLRCPLSSKRSNTVSASILQLYIYVFVALYFCPGSISIAVIRHCYAHPKGHQNTPSESTFK</sequence>
<keyword evidence="1" id="KW-1133">Transmembrane helix</keyword>
<evidence type="ECO:0000313" key="4">
    <source>
        <dbReference type="WBParaSite" id="PgR058_g024_t06"/>
    </source>
</evidence>
<evidence type="ECO:0000313" key="3">
    <source>
        <dbReference type="WBParaSite" id="PgR058_g024_t04"/>
    </source>
</evidence>
<evidence type="ECO:0000313" key="2">
    <source>
        <dbReference type="Proteomes" id="UP000887569"/>
    </source>
</evidence>
<reference evidence="3 4" key="1">
    <citation type="submission" date="2022-11" db="UniProtKB">
        <authorList>
            <consortium name="WormBaseParasite"/>
        </authorList>
    </citation>
    <scope>IDENTIFICATION</scope>
</reference>
<accession>A0A915BT15</accession>
<feature type="transmembrane region" description="Helical" evidence="1">
    <location>
        <begin position="45"/>
        <end position="65"/>
    </location>
</feature>
<dbReference type="Proteomes" id="UP000887569">
    <property type="component" value="Unplaced"/>
</dbReference>
<dbReference type="WBParaSite" id="PgR058_g024_t06">
    <property type="protein sequence ID" value="PgR058_g024_t06"/>
    <property type="gene ID" value="PgR058_g024"/>
</dbReference>
<protein>
    <submittedName>
        <fullName evidence="3 4">Uncharacterized protein</fullName>
    </submittedName>
</protein>
<name>A0A915BT15_PARUN</name>
<keyword evidence="1" id="KW-0472">Membrane</keyword>
<proteinExistence type="predicted"/>